<dbReference type="PANTHER" id="PTHR42953">
    <property type="entry name" value="HIGH-AFFINITY ZINC UPTAKE SYSTEM PROTEIN ZNUA-RELATED"/>
    <property type="match status" value="1"/>
</dbReference>
<organism evidence="5 6">
    <name type="scientific">Tepidibacillus fermentans</name>
    <dbReference type="NCBI Taxonomy" id="1281767"/>
    <lineage>
        <taxon>Bacteria</taxon>
        <taxon>Bacillati</taxon>
        <taxon>Bacillota</taxon>
        <taxon>Bacilli</taxon>
        <taxon>Bacillales</taxon>
        <taxon>Bacillaceae</taxon>
        <taxon>Tepidibacillus</taxon>
    </lineage>
</organism>
<dbReference type="PRINTS" id="PR00691">
    <property type="entry name" value="ADHESINB"/>
</dbReference>
<dbReference type="InterPro" id="IPR050492">
    <property type="entry name" value="Bact_metal-bind_prot9"/>
</dbReference>
<dbReference type="GO" id="GO:0030001">
    <property type="term" value="P:metal ion transport"/>
    <property type="evidence" value="ECO:0007669"/>
    <property type="project" value="InterPro"/>
</dbReference>
<gene>
    <name evidence="5" type="ORF">EDD72_10627</name>
</gene>
<dbReference type="Pfam" id="PF01297">
    <property type="entry name" value="ZnuA"/>
    <property type="match status" value="1"/>
</dbReference>
<dbReference type="CDD" id="cd01017">
    <property type="entry name" value="AdcA"/>
    <property type="match status" value="1"/>
</dbReference>
<dbReference type="PANTHER" id="PTHR42953:SF8">
    <property type="entry name" value="ZINT DOMAIN-CONTAINING PROTEIN"/>
    <property type="match status" value="1"/>
</dbReference>
<sequence length="310" mass="34745">MKKSGILLSILILTLIVFAGCATNNGTQKGKDADKVQVYTSFYVLADFAKKIGGDYVEVTNMIPAGTEPHDFEPTPKQIAQLQKADLFVYNGTGFDQWAKKIVENNQGKMTVVNSTEGIRLLTLNEEEKNHKNGGGADPHVWLNPMNAMIQAEKIKDGLIKVDPSHKDTYTKNYEQLRESFIQLDKTYQYKLKDAKAREIFVSHAAFGYLADRYQLKQVAIAGLTPSDEPSPKELAEIVNEGKKMNIKYILFEPLVESKYATTIMNEIGAKPLTLNPIETLTKEEIEKGEDYFSMMNKNLEVLQIALGVK</sequence>
<evidence type="ECO:0000256" key="3">
    <source>
        <dbReference type="RuleBase" id="RU003512"/>
    </source>
</evidence>
<dbReference type="InterPro" id="IPR006128">
    <property type="entry name" value="Lipoprotein_PsaA-like"/>
</dbReference>
<dbReference type="PROSITE" id="PS51257">
    <property type="entry name" value="PROKAR_LIPOPROTEIN"/>
    <property type="match status" value="1"/>
</dbReference>
<evidence type="ECO:0000256" key="4">
    <source>
        <dbReference type="SAM" id="SignalP"/>
    </source>
</evidence>
<keyword evidence="1 3" id="KW-0813">Transport</keyword>
<feature type="chain" id="PRO_5038706972" evidence="4">
    <location>
        <begin position="20"/>
        <end position="310"/>
    </location>
</feature>
<dbReference type="EMBL" id="SMAB01000006">
    <property type="protein sequence ID" value="TCS83101.1"/>
    <property type="molecule type" value="Genomic_DNA"/>
</dbReference>
<feature type="signal peptide" evidence="4">
    <location>
        <begin position="1"/>
        <end position="19"/>
    </location>
</feature>
<name>A0A4V2USX0_9BACI</name>
<evidence type="ECO:0000256" key="1">
    <source>
        <dbReference type="ARBA" id="ARBA00022448"/>
    </source>
</evidence>
<dbReference type="InterPro" id="IPR006127">
    <property type="entry name" value="ZnuA-like"/>
</dbReference>
<dbReference type="Gene3D" id="3.40.50.1980">
    <property type="entry name" value="Nitrogenase molybdenum iron protein domain"/>
    <property type="match status" value="2"/>
</dbReference>
<comment type="similarity">
    <text evidence="3">Belongs to the bacterial solute-binding protein 9 family.</text>
</comment>
<comment type="caution">
    <text evidence="5">The sequence shown here is derived from an EMBL/GenBank/DDBJ whole genome shotgun (WGS) entry which is preliminary data.</text>
</comment>
<evidence type="ECO:0000256" key="2">
    <source>
        <dbReference type="ARBA" id="ARBA00022729"/>
    </source>
</evidence>
<proteinExistence type="inferred from homology"/>
<reference evidence="5 6" key="1">
    <citation type="submission" date="2019-03" db="EMBL/GenBank/DDBJ databases">
        <title>Genomic Encyclopedia of Type Strains, Phase IV (KMG-IV): sequencing the most valuable type-strain genomes for metagenomic binning, comparative biology and taxonomic classification.</title>
        <authorList>
            <person name="Goeker M."/>
        </authorList>
    </citation>
    <scope>NUCLEOTIDE SEQUENCE [LARGE SCALE GENOMIC DNA]</scope>
    <source>
        <strain evidence="5 6">DSM 23802</strain>
    </source>
</reference>
<dbReference type="InterPro" id="IPR006129">
    <property type="entry name" value="AdhesinB"/>
</dbReference>
<evidence type="ECO:0000313" key="6">
    <source>
        <dbReference type="Proteomes" id="UP000295788"/>
    </source>
</evidence>
<dbReference type="GO" id="GO:0046872">
    <property type="term" value="F:metal ion binding"/>
    <property type="evidence" value="ECO:0007669"/>
    <property type="project" value="InterPro"/>
</dbReference>
<dbReference type="AlphaFoldDB" id="A0A4V2USX0"/>
<dbReference type="PRINTS" id="PR00690">
    <property type="entry name" value="ADHESNFAMILY"/>
</dbReference>
<keyword evidence="6" id="KW-1185">Reference proteome</keyword>
<accession>A0A4V2USX0</accession>
<dbReference type="Proteomes" id="UP000295788">
    <property type="component" value="Unassembled WGS sequence"/>
</dbReference>
<dbReference type="GO" id="GO:0007155">
    <property type="term" value="P:cell adhesion"/>
    <property type="evidence" value="ECO:0007669"/>
    <property type="project" value="InterPro"/>
</dbReference>
<dbReference type="RefSeq" id="WP_165894975.1">
    <property type="nucleotide sequence ID" value="NZ_SMAB01000006.1"/>
</dbReference>
<evidence type="ECO:0000313" key="5">
    <source>
        <dbReference type="EMBL" id="TCS83101.1"/>
    </source>
</evidence>
<dbReference type="SUPFAM" id="SSF53807">
    <property type="entry name" value="Helical backbone' metal receptor"/>
    <property type="match status" value="1"/>
</dbReference>
<keyword evidence="2 4" id="KW-0732">Signal</keyword>
<protein>
    <submittedName>
        <fullName evidence="5">Zinc transport system substrate-binding protein</fullName>
    </submittedName>
</protein>